<protein>
    <recommendedName>
        <fullName evidence="5">Membrane-associated protein</fullName>
    </recommendedName>
</protein>
<feature type="compositionally biased region" description="Basic residues" evidence="1">
    <location>
        <begin position="438"/>
        <end position="448"/>
    </location>
</feature>
<evidence type="ECO:0000313" key="4">
    <source>
        <dbReference type="EMBL" id="CCM20112.1"/>
    </source>
</evidence>
<feature type="chain" id="PRO_5009113927" description="Membrane-associated protein" evidence="3">
    <location>
        <begin position="28"/>
        <end position="473"/>
    </location>
</feature>
<feature type="compositionally biased region" description="Polar residues" evidence="1">
    <location>
        <begin position="428"/>
        <end position="437"/>
    </location>
</feature>
<keyword evidence="3" id="KW-0732">Signal</keyword>
<organism evidence="4">
    <name type="scientific">Leishmania guyanensis</name>
    <dbReference type="NCBI Taxonomy" id="5670"/>
    <lineage>
        <taxon>Eukaryota</taxon>
        <taxon>Discoba</taxon>
        <taxon>Euglenozoa</taxon>
        <taxon>Kinetoplastea</taxon>
        <taxon>Metakinetoplastina</taxon>
        <taxon>Trypanosomatida</taxon>
        <taxon>Trypanosomatidae</taxon>
        <taxon>Leishmaniinae</taxon>
        <taxon>Leishmania</taxon>
        <taxon>Leishmania guyanensis species complex</taxon>
    </lineage>
</organism>
<dbReference type="PANTHER" id="PTHR35613:SF2">
    <property type="entry name" value="C-TYPE LECTIN DOMAIN-CONTAINING PROTEIN"/>
    <property type="match status" value="1"/>
</dbReference>
<dbReference type="AlphaFoldDB" id="A0A1E1J907"/>
<dbReference type="PANTHER" id="PTHR35613">
    <property type="entry name" value="C-TYPE LECTIN DOMAIN-CONTAINING PROTEIN"/>
    <property type="match status" value="1"/>
</dbReference>
<keyword evidence="2" id="KW-0812">Transmembrane</keyword>
<feature type="transmembrane region" description="Helical" evidence="2">
    <location>
        <begin position="261"/>
        <end position="285"/>
    </location>
</feature>
<proteinExistence type="predicted"/>
<evidence type="ECO:0000256" key="1">
    <source>
        <dbReference type="SAM" id="MobiDB-lite"/>
    </source>
</evidence>
<accession>A0A1E1J907</accession>
<dbReference type="InterPro" id="IPR031797">
    <property type="entry name" value="DUF5075"/>
</dbReference>
<feature type="signal peptide" evidence="3">
    <location>
        <begin position="1"/>
        <end position="27"/>
    </location>
</feature>
<name>A0A1E1J907_LEIGU</name>
<sequence length="473" mass="51775">MKLPASLPLAVLLVLLTLSGLAEVAQAQGLLGLLALQMKGYTSYSSASLLSSGIAVTYSSTETTCFDAGGVPASDANTRLSNTVAYWMSINGGGSTSTIYTGSSAAPSLPNTACAERVEGATTPNSANCYYRWRYGFYDMYSYKDEPGTAYWANLYQQSSGGSQVLNQFEQFIWEPKVDASGKRYPRGYFGGVASFDPVMRGLYRMDAPLVPKNNDPNPTSSFMIVCEHQLYPERPPFTTRMPQPVFVNGFKTLMWSQSHWWVIFLIVAIIILALLFFIVIYCCFTSMKPKEEPPLFVMVIRERVGKGYVVTDRASQATNQQYAVPGGMPLPPQMLPPQMLSPAQEEQRRQMRYGRGFNPLQPHGSEDMAVGAAGIYQNGGRTQYAHGNVPTNSDGNLIGCNAVDISEEALSYQGSSQNVQEADGAGNASQEPSLVTSKRRSMRRSRNRNISQAFDDVEVPQAGEIDEANVNL</sequence>
<keyword evidence="2" id="KW-1133">Transmembrane helix</keyword>
<dbReference type="EMBL" id="CALQ01001944">
    <property type="protein sequence ID" value="CCM20112.1"/>
    <property type="molecule type" value="Genomic_DNA"/>
</dbReference>
<evidence type="ECO:0000256" key="2">
    <source>
        <dbReference type="SAM" id="Phobius"/>
    </source>
</evidence>
<reference evidence="4" key="1">
    <citation type="submission" date="2012-08" db="EMBL/GenBank/DDBJ databases">
        <title>Comparative genomics of metastatic and non-metastatic Leishmania guyanensis provides insights into polygenic factors involved in Leishmania RNA virus infection.</title>
        <authorList>
            <person name="Smith D."/>
            <person name="Hertz-Fowler C."/>
            <person name="Martin R."/>
            <person name="Dickens N."/>
            <person name="Fasel N."/>
            <person name="Falquet L."/>
            <person name="Beverley S."/>
            <person name="Zangger H."/>
            <person name="Calderon-Copete S."/>
            <person name="Mottram J."/>
            <person name="Xenarios I."/>
        </authorList>
    </citation>
    <scope>NUCLEOTIDE SEQUENCE</scope>
    <source>
        <strain evidence="4">MHOM/BR/75/M4147/SSU:IR2SAT-LUC</strain>
    </source>
</reference>
<evidence type="ECO:0008006" key="5">
    <source>
        <dbReference type="Google" id="ProtNLM"/>
    </source>
</evidence>
<gene>
    <name evidence="4" type="ORF">BN36_NA75940</name>
</gene>
<dbReference type="Pfam" id="PF16825">
    <property type="entry name" value="DUF5075"/>
    <property type="match status" value="1"/>
</dbReference>
<keyword evidence="2" id="KW-0472">Membrane</keyword>
<evidence type="ECO:0000256" key="3">
    <source>
        <dbReference type="SAM" id="SignalP"/>
    </source>
</evidence>
<feature type="region of interest" description="Disordered" evidence="1">
    <location>
        <begin position="413"/>
        <end position="473"/>
    </location>
</feature>